<evidence type="ECO:0000256" key="13">
    <source>
        <dbReference type="SAM" id="Phobius"/>
    </source>
</evidence>
<evidence type="ECO:0000313" key="14">
    <source>
        <dbReference type="EMBL" id="BAE80393.1"/>
    </source>
</evidence>
<comment type="similarity">
    <text evidence="2 11">Belongs to the G-protein coupled receptor T2R family.</text>
</comment>
<reference evidence="14 16" key="1">
    <citation type="journal article" date="2006" name="Mol. Biol. Evol.">
        <title>Lineage-specific expansions and contractions of the bitter taste receptor gene repertoire in vertebrates.</title>
        <authorList>
            <consortium name="SMBE Tri-National Young Investigators"/>
            <person name="Go Y."/>
        </authorList>
    </citation>
    <scope>NUCLEOTIDE SEQUENCE</scope>
</reference>
<dbReference type="GO" id="GO:0004930">
    <property type="term" value="F:G protein-coupled receptor activity"/>
    <property type="evidence" value="ECO:0007669"/>
    <property type="project" value="UniProtKB-KW"/>
</dbReference>
<feature type="transmembrane region" description="Helical" evidence="13">
    <location>
        <begin position="127"/>
        <end position="145"/>
    </location>
</feature>
<keyword evidence="4 12" id="KW-0716">Sensory transduction</keyword>
<evidence type="ECO:0000256" key="2">
    <source>
        <dbReference type="ARBA" id="ARBA00007376"/>
    </source>
</evidence>
<dbReference type="PhylomeDB" id="Q2AB74"/>
<accession>Q2AB74</accession>
<keyword evidence="5 12" id="KW-0812">Transmembrane</keyword>
<feature type="transmembrane region" description="Helical" evidence="13">
    <location>
        <begin position="64"/>
        <end position="82"/>
    </location>
</feature>
<evidence type="ECO:0000256" key="10">
    <source>
        <dbReference type="ARBA" id="ARBA00023224"/>
    </source>
</evidence>
<dbReference type="CTD" id="100335060"/>
<dbReference type="GeneID" id="100335060"/>
<name>Q2AB74_XENTR</name>
<reference evidence="16" key="2">
    <citation type="submission" date="2025-04" db="UniProtKB">
        <authorList>
            <consortium name="RefSeq"/>
        </authorList>
    </citation>
    <scope>IDENTIFICATION</scope>
</reference>
<dbReference type="RefSeq" id="NP_001165470.1">
    <property type="nucleotide sequence ID" value="NM_001171999.1"/>
</dbReference>
<dbReference type="InterPro" id="IPR007960">
    <property type="entry name" value="TAS2R"/>
</dbReference>
<feature type="transmembrane region" description="Helical" evidence="13">
    <location>
        <begin position="177"/>
        <end position="202"/>
    </location>
</feature>
<evidence type="ECO:0000256" key="8">
    <source>
        <dbReference type="ARBA" id="ARBA00023136"/>
    </source>
</evidence>
<keyword evidence="10 12" id="KW-0807">Transducer</keyword>
<proteinExistence type="inferred from homology"/>
<evidence type="ECO:0000256" key="12">
    <source>
        <dbReference type="RuleBase" id="RU004424"/>
    </source>
</evidence>
<dbReference type="OrthoDB" id="8876749at2759"/>
<keyword evidence="9 12" id="KW-0675">Receptor</keyword>
<dbReference type="GO" id="GO:0016020">
    <property type="term" value="C:membrane"/>
    <property type="evidence" value="ECO:0000318"/>
    <property type="project" value="GO_Central"/>
</dbReference>
<keyword evidence="8 12" id="KW-0472">Membrane</keyword>
<dbReference type="Pfam" id="PF05296">
    <property type="entry name" value="TAS2R"/>
    <property type="match status" value="1"/>
</dbReference>
<sequence>MYWAVCCGVIMAAGLAVNGFITLVNITEWLREGRLKLCDKVLTILCLTRFFLLWIFFLEMIGVLLQLIPFSAFGIYCIFYVFELSLDYFSRWVAMWLSVLYFVMITISKQPFMLSLRSKIPSITRSMLWVSILLSFFPALTYSLTEKDFPCVQNPDTNISANGTSGFPRPFLLTSFFFGHCVPYMMEMVSSVYLLCTLFVHVKHTETKVSSFSTPNMAAHWSVIQYIFVLNFMSMCNFVANIFIWFWISDRDTLAVLYNSLFISSLAFNRFHPEQFKAEKRNSKNTPLFKNIVLPQERTI</sequence>
<evidence type="ECO:0000256" key="1">
    <source>
        <dbReference type="ARBA" id="ARBA00004141"/>
    </source>
</evidence>
<feature type="transmembrane region" description="Helical" evidence="13">
    <location>
        <begin position="88"/>
        <end position="107"/>
    </location>
</feature>
<dbReference type="GO" id="GO:0033038">
    <property type="term" value="F:bitter taste receptor activity"/>
    <property type="evidence" value="ECO:0000318"/>
    <property type="project" value="GO_Central"/>
</dbReference>
<evidence type="ECO:0000256" key="7">
    <source>
        <dbReference type="ARBA" id="ARBA00023040"/>
    </source>
</evidence>
<feature type="transmembrane region" description="Helical" evidence="13">
    <location>
        <begin position="223"/>
        <end position="248"/>
    </location>
</feature>
<dbReference type="Proteomes" id="UP000008143">
    <property type="component" value="Chromosome 5"/>
</dbReference>
<dbReference type="OMA" id="WIFFLEM"/>
<evidence type="ECO:0000313" key="15">
    <source>
        <dbReference type="Proteomes" id="UP000008143"/>
    </source>
</evidence>
<protein>
    <recommendedName>
        <fullName evidence="12">Taste receptor type 2</fullName>
    </recommendedName>
</protein>
<keyword evidence="15" id="KW-1185">Reference proteome</keyword>
<evidence type="ECO:0000313" key="16">
    <source>
        <dbReference type="RefSeq" id="NP_001165470.1"/>
    </source>
</evidence>
<evidence type="ECO:0000256" key="11">
    <source>
        <dbReference type="RuleBase" id="RU004423"/>
    </source>
</evidence>
<gene>
    <name evidence="16" type="primary">t2r7</name>
</gene>
<evidence type="ECO:0000256" key="5">
    <source>
        <dbReference type="ARBA" id="ARBA00022692"/>
    </source>
</evidence>
<dbReference type="PANTHER" id="PTHR11394:SF168">
    <property type="entry name" value="TASTE RECEPTOR TYPE 2"/>
    <property type="match status" value="1"/>
</dbReference>
<keyword evidence="7 12" id="KW-0297">G-protein coupled receptor</keyword>
<feature type="transmembrane region" description="Helical" evidence="13">
    <location>
        <begin position="40"/>
        <end position="57"/>
    </location>
</feature>
<dbReference type="GO" id="GO:0001580">
    <property type="term" value="P:detection of chemical stimulus involved in sensory perception of bitter taste"/>
    <property type="evidence" value="ECO:0000318"/>
    <property type="project" value="GO_Central"/>
</dbReference>
<evidence type="ECO:0000256" key="6">
    <source>
        <dbReference type="ARBA" id="ARBA00022989"/>
    </source>
</evidence>
<dbReference type="HOGENOM" id="CLU_072337_3_0_1"/>
<keyword evidence="6 13" id="KW-1133">Transmembrane helix</keyword>
<dbReference type="AlphaFoldDB" id="Q2AB74"/>
<dbReference type="EMBL" id="AB249775">
    <property type="protein sequence ID" value="BAE80393.1"/>
    <property type="molecule type" value="Genomic_DNA"/>
</dbReference>
<evidence type="ECO:0000256" key="3">
    <source>
        <dbReference type="ARBA" id="ARBA00022480"/>
    </source>
</evidence>
<dbReference type="PANTHER" id="PTHR11394">
    <property type="entry name" value="TASTE RECEPTOR TYPE 2"/>
    <property type="match status" value="1"/>
</dbReference>
<keyword evidence="3 12" id="KW-0919">Taste</keyword>
<organism evidence="14">
    <name type="scientific">Xenopus tropicalis</name>
    <name type="common">Western clawed frog</name>
    <name type="synonym">Silurana tropicalis</name>
    <dbReference type="NCBI Taxonomy" id="8364"/>
    <lineage>
        <taxon>Eukaryota</taxon>
        <taxon>Metazoa</taxon>
        <taxon>Chordata</taxon>
        <taxon>Craniata</taxon>
        <taxon>Vertebrata</taxon>
        <taxon>Euteleostomi</taxon>
        <taxon>Amphibia</taxon>
        <taxon>Batrachia</taxon>
        <taxon>Anura</taxon>
        <taxon>Pipoidea</taxon>
        <taxon>Pipidae</taxon>
        <taxon>Xenopodinae</taxon>
        <taxon>Xenopus</taxon>
        <taxon>Silurana</taxon>
    </lineage>
</organism>
<comment type="subcellular location">
    <subcellularLocation>
        <location evidence="1 12">Membrane</location>
        <topology evidence="1 12">Multi-pass membrane protein</topology>
    </subcellularLocation>
</comment>
<evidence type="ECO:0000256" key="4">
    <source>
        <dbReference type="ARBA" id="ARBA00022606"/>
    </source>
</evidence>
<evidence type="ECO:0000256" key="9">
    <source>
        <dbReference type="ARBA" id="ARBA00023170"/>
    </source>
</evidence>
<dbReference type="KEGG" id="xtr:100335060"/>